<dbReference type="RefSeq" id="WP_034499706.1">
    <property type="nucleotide sequence ID" value="NZ_JMPI01000072.1"/>
</dbReference>
<evidence type="ECO:0000313" key="3">
    <source>
        <dbReference type="Proteomes" id="UP000028653"/>
    </source>
</evidence>
<dbReference type="STRING" id="1006004.GBAG_4096"/>
<dbReference type="Gene3D" id="1.10.3210.10">
    <property type="entry name" value="Hypothetical protein af1432"/>
    <property type="match status" value="1"/>
</dbReference>
<dbReference type="InterPro" id="IPR052194">
    <property type="entry name" value="MESH1"/>
</dbReference>
<dbReference type="eggNOG" id="COG0317">
    <property type="taxonomic scope" value="Bacteria"/>
</dbReference>
<keyword evidence="2" id="KW-0378">Hydrolase</keyword>
<dbReference type="SMART" id="SM00471">
    <property type="entry name" value="HDc"/>
    <property type="match status" value="1"/>
</dbReference>
<dbReference type="PANTHER" id="PTHR46246">
    <property type="entry name" value="GUANOSINE-3',5'-BIS(DIPHOSPHATE) 3'-PYROPHOSPHOHYDROLASE MESH1"/>
    <property type="match status" value="1"/>
</dbReference>
<organism evidence="2 3">
    <name type="scientific">Buttiauxella agrestis ATCC 33320</name>
    <dbReference type="NCBI Taxonomy" id="1006004"/>
    <lineage>
        <taxon>Bacteria</taxon>
        <taxon>Pseudomonadati</taxon>
        <taxon>Pseudomonadota</taxon>
        <taxon>Gammaproteobacteria</taxon>
        <taxon>Enterobacterales</taxon>
        <taxon>Enterobacteriaceae</taxon>
        <taxon>Buttiauxella</taxon>
    </lineage>
</organism>
<dbReference type="AlphaFoldDB" id="A0A085FZQ8"/>
<proteinExistence type="predicted"/>
<dbReference type="EMBL" id="JMPI01000072">
    <property type="protein sequence ID" value="KFC76953.1"/>
    <property type="molecule type" value="Genomic_DNA"/>
</dbReference>
<dbReference type="EC" id="3.1.7.2" evidence="2"/>
<protein>
    <submittedName>
        <fullName evidence="2">Metal-dependent phosphohydrolase</fullName>
        <ecNumber evidence="2">3.1.7.2</ecNumber>
    </submittedName>
</protein>
<dbReference type="SUPFAM" id="SSF109604">
    <property type="entry name" value="HD-domain/PDEase-like"/>
    <property type="match status" value="1"/>
</dbReference>
<sequence>MQSLEERARRYATKAHAACDQRRKYTLEPYIVHPAAVVELVRGVCPVEEVLAAAWLHDTVEDTGTTIIDIEEHFGPDVAALVAMVTNPEQLPGTNRMNRKRAHFLHTANASGEAQTIKLADIIDNTREILRYDPHFARVYLIEKRIQLAGLQRGNEFLRGQAENIIEQGISQLMMPPYNVPAAWFAALMTRYQA</sequence>
<keyword evidence="3" id="KW-1185">Reference proteome</keyword>
<dbReference type="OrthoDB" id="9802385at2"/>
<dbReference type="CDD" id="cd00077">
    <property type="entry name" value="HDc"/>
    <property type="match status" value="1"/>
</dbReference>
<dbReference type="InterPro" id="IPR003607">
    <property type="entry name" value="HD/PDEase_dom"/>
</dbReference>
<gene>
    <name evidence="2" type="ORF">GBAG_4096</name>
</gene>
<evidence type="ECO:0000259" key="1">
    <source>
        <dbReference type="SMART" id="SM00471"/>
    </source>
</evidence>
<dbReference type="GO" id="GO:0008893">
    <property type="term" value="F:guanosine-3',5'-bis(diphosphate) 3'-diphosphatase activity"/>
    <property type="evidence" value="ECO:0007669"/>
    <property type="project" value="UniProtKB-EC"/>
</dbReference>
<dbReference type="Pfam" id="PF13328">
    <property type="entry name" value="HD_4"/>
    <property type="match status" value="1"/>
</dbReference>
<name>A0A085FZQ8_9ENTR</name>
<evidence type="ECO:0000313" key="2">
    <source>
        <dbReference type="EMBL" id="KFC76953.1"/>
    </source>
</evidence>
<accession>A0A085FZQ8</accession>
<dbReference type="Proteomes" id="UP000028653">
    <property type="component" value="Unassembled WGS sequence"/>
</dbReference>
<reference evidence="2 3" key="1">
    <citation type="submission" date="2014-05" db="EMBL/GenBank/DDBJ databases">
        <title>ATOL: Assembling a taxonomically balanced genome-scale reconstruction of the evolutionary history of the Enterobacteriaceae.</title>
        <authorList>
            <person name="Plunkett G.III."/>
            <person name="Neeno-Eckwall E.C."/>
            <person name="Glasner J.D."/>
            <person name="Perna N.T."/>
        </authorList>
    </citation>
    <scope>NUCLEOTIDE SEQUENCE [LARGE SCALE GENOMIC DNA]</scope>
    <source>
        <strain evidence="2 3">ATCC 33320</strain>
    </source>
</reference>
<feature type="domain" description="HD/PDEase" evidence="1">
    <location>
        <begin position="26"/>
        <end position="135"/>
    </location>
</feature>
<dbReference type="PANTHER" id="PTHR46246:SF1">
    <property type="entry name" value="GUANOSINE-3',5'-BIS(DIPHOSPHATE) 3'-PYROPHOSPHOHYDROLASE MESH1"/>
    <property type="match status" value="1"/>
</dbReference>
<comment type="caution">
    <text evidence="2">The sequence shown here is derived from an EMBL/GenBank/DDBJ whole genome shotgun (WGS) entry which is preliminary data.</text>
</comment>